<accession>A0A0C9Z304</accession>
<evidence type="ECO:0000313" key="1">
    <source>
        <dbReference type="EMBL" id="KIK23406.1"/>
    </source>
</evidence>
<reference evidence="1 2" key="1">
    <citation type="submission" date="2014-04" db="EMBL/GenBank/DDBJ databases">
        <authorList>
            <consortium name="DOE Joint Genome Institute"/>
            <person name="Kuo A."/>
            <person name="Kohler A."/>
            <person name="Costa M.D."/>
            <person name="Nagy L.G."/>
            <person name="Floudas D."/>
            <person name="Copeland A."/>
            <person name="Barry K.W."/>
            <person name="Cichocki N."/>
            <person name="Veneault-Fourrey C."/>
            <person name="LaButti K."/>
            <person name="Lindquist E.A."/>
            <person name="Lipzen A."/>
            <person name="Lundell T."/>
            <person name="Morin E."/>
            <person name="Murat C."/>
            <person name="Sun H."/>
            <person name="Tunlid A."/>
            <person name="Henrissat B."/>
            <person name="Grigoriev I.V."/>
            <person name="Hibbett D.S."/>
            <person name="Martin F."/>
            <person name="Nordberg H.P."/>
            <person name="Cantor M.N."/>
            <person name="Hua S.X."/>
        </authorList>
    </citation>
    <scope>NUCLEOTIDE SEQUENCE [LARGE SCALE GENOMIC DNA]</scope>
    <source>
        <strain evidence="1 2">441</strain>
    </source>
</reference>
<evidence type="ECO:0000313" key="2">
    <source>
        <dbReference type="Proteomes" id="UP000054018"/>
    </source>
</evidence>
<protein>
    <submittedName>
        <fullName evidence="1">Unplaced genomic scaffold scaffold_42, whole genome shotgun sequence</fullName>
    </submittedName>
</protein>
<organism evidence="1 2">
    <name type="scientific">Pisolithus microcarpus 441</name>
    <dbReference type="NCBI Taxonomy" id="765257"/>
    <lineage>
        <taxon>Eukaryota</taxon>
        <taxon>Fungi</taxon>
        <taxon>Dikarya</taxon>
        <taxon>Basidiomycota</taxon>
        <taxon>Agaricomycotina</taxon>
        <taxon>Agaricomycetes</taxon>
        <taxon>Agaricomycetidae</taxon>
        <taxon>Boletales</taxon>
        <taxon>Sclerodermatineae</taxon>
        <taxon>Pisolithaceae</taxon>
        <taxon>Pisolithus</taxon>
    </lineage>
</organism>
<reference evidence="2" key="2">
    <citation type="submission" date="2015-01" db="EMBL/GenBank/DDBJ databases">
        <title>Evolutionary Origins and Diversification of the Mycorrhizal Mutualists.</title>
        <authorList>
            <consortium name="DOE Joint Genome Institute"/>
            <consortium name="Mycorrhizal Genomics Consortium"/>
            <person name="Kohler A."/>
            <person name="Kuo A."/>
            <person name="Nagy L.G."/>
            <person name="Floudas D."/>
            <person name="Copeland A."/>
            <person name="Barry K.W."/>
            <person name="Cichocki N."/>
            <person name="Veneault-Fourrey C."/>
            <person name="LaButti K."/>
            <person name="Lindquist E.A."/>
            <person name="Lipzen A."/>
            <person name="Lundell T."/>
            <person name="Morin E."/>
            <person name="Murat C."/>
            <person name="Riley R."/>
            <person name="Ohm R."/>
            <person name="Sun H."/>
            <person name="Tunlid A."/>
            <person name="Henrissat B."/>
            <person name="Grigoriev I.V."/>
            <person name="Hibbett D.S."/>
            <person name="Martin F."/>
        </authorList>
    </citation>
    <scope>NUCLEOTIDE SEQUENCE [LARGE SCALE GENOMIC DNA]</scope>
    <source>
        <strain evidence="2">441</strain>
    </source>
</reference>
<keyword evidence="2" id="KW-1185">Reference proteome</keyword>
<dbReference type="AlphaFoldDB" id="A0A0C9Z304"/>
<dbReference type="HOGENOM" id="CLU_2122027_0_0_1"/>
<proteinExistence type="predicted"/>
<dbReference type="EMBL" id="KN833726">
    <property type="protein sequence ID" value="KIK23406.1"/>
    <property type="molecule type" value="Genomic_DNA"/>
</dbReference>
<sequence length="114" mass="12664">MLSLIFGFAQLNGPVEQLTLPLCLAGPEPSITCKSDSCWDTSLWMIQHTIRLPDRDSGTWSELAWARRSLTSKTLMAARGGGQVELLSWSIRLSSSRLNTVRSCIPVFLSLVHF</sequence>
<dbReference type="Proteomes" id="UP000054018">
    <property type="component" value="Unassembled WGS sequence"/>
</dbReference>
<gene>
    <name evidence="1" type="ORF">PISMIDRAFT_460244</name>
</gene>
<name>A0A0C9Z304_9AGAM</name>